<protein>
    <submittedName>
        <fullName evidence="1">Uncharacterized protein</fullName>
    </submittedName>
</protein>
<proteinExistence type="predicted"/>
<organism evidence="1 3">
    <name type="scientific">Mycobacterium tuberculosis</name>
    <dbReference type="NCBI Taxonomy" id="1773"/>
    <lineage>
        <taxon>Bacteria</taxon>
        <taxon>Bacillati</taxon>
        <taxon>Actinomycetota</taxon>
        <taxon>Actinomycetes</taxon>
        <taxon>Mycobacteriales</taxon>
        <taxon>Mycobacteriaceae</taxon>
        <taxon>Mycobacterium</taxon>
        <taxon>Mycobacterium tuberculosis complex</taxon>
    </lineage>
</organism>
<name>A0A0U0UPN3_MYCTX</name>
<dbReference type="EMBL" id="CSBK01002972">
    <property type="protein sequence ID" value="CPA43909.1"/>
    <property type="molecule type" value="Genomic_DNA"/>
</dbReference>
<evidence type="ECO:0000313" key="4">
    <source>
        <dbReference type="Proteomes" id="UP000039021"/>
    </source>
</evidence>
<reference evidence="2" key="3">
    <citation type="submission" date="2015-03" db="EMBL/GenBank/DDBJ databases">
        <authorList>
            <consortium name="Pathogen Informatics"/>
            <person name="Murphy D."/>
        </authorList>
    </citation>
    <scope>NUCLEOTIDE SEQUENCE</scope>
    <source>
        <strain evidence="2">N09902308</strain>
    </source>
</reference>
<dbReference type="Proteomes" id="UP000039021">
    <property type="component" value="Unassembled WGS sequence"/>
</dbReference>
<dbReference type="EMBL" id="CSAE01000189">
    <property type="protein sequence ID" value="COV73519.1"/>
    <property type="molecule type" value="Genomic_DNA"/>
</dbReference>
<reference evidence="1" key="2">
    <citation type="submission" date="2015-03" db="EMBL/GenBank/DDBJ databases">
        <authorList>
            <person name="Murphy D."/>
        </authorList>
    </citation>
    <scope>NUCLEOTIDE SEQUENCE [LARGE SCALE GENOMIC DNA]</scope>
    <source>
        <strain evidence="1">K00500041</strain>
    </source>
</reference>
<accession>A0A0U0UPN3</accession>
<evidence type="ECO:0000313" key="3">
    <source>
        <dbReference type="Proteomes" id="UP000038802"/>
    </source>
</evidence>
<reference evidence="3 4" key="1">
    <citation type="submission" date="2015-03" db="EMBL/GenBank/DDBJ databases">
        <authorList>
            <consortium name="Pathogen Informatics"/>
        </authorList>
    </citation>
    <scope>NUCLEOTIDE SEQUENCE [LARGE SCALE GENOMIC DNA]</scope>
    <source>
        <strain evidence="3">K00500041</strain>
        <strain evidence="4">N09902308</strain>
    </source>
</reference>
<dbReference type="Proteomes" id="UP000038802">
    <property type="component" value="Unassembled WGS sequence"/>
</dbReference>
<sequence>MVGALSRTVNSRSLTTRNPDMVVRLLSPGAPATSSNPSIGLKKCCCSWALVLRAP</sequence>
<evidence type="ECO:0000313" key="1">
    <source>
        <dbReference type="EMBL" id="COV73519.1"/>
    </source>
</evidence>
<gene>
    <name evidence="1" type="ORF">ERS007703_01958</name>
    <name evidence="2" type="ORF">ERS007739_04605</name>
</gene>
<dbReference type="AlphaFoldDB" id="A0A0U0UPN3"/>
<evidence type="ECO:0000313" key="2">
    <source>
        <dbReference type="EMBL" id="CPA43909.1"/>
    </source>
</evidence>